<sequence>MTSSSEAGSARQKTGAALPGVLTRRRQGRHCWPGAESRAGVADGKRTQAPAAAGPSPPQCRCCPEKSLSPSAMANIRVLGRPSGFLKLLQIALCLTCLGLIRNYGLAFGGSTTGDALNRQLVGIIACGGMVLVTAPLLIALVAGEIAIEKSFLETLYNVVGFIMMITAGIMAVEFYSNFGRSKTRDAGLAMGSLAIINAIIYLVDAFVAFRIKRTL</sequence>
<feature type="transmembrane region" description="Helical" evidence="2">
    <location>
        <begin position="189"/>
        <end position="210"/>
    </location>
</feature>
<dbReference type="OrthoDB" id="6349206at2759"/>
<feature type="transmembrane region" description="Helical" evidence="2">
    <location>
        <begin position="155"/>
        <end position="177"/>
    </location>
</feature>
<feature type="transmembrane region" description="Helical" evidence="2">
    <location>
        <begin position="84"/>
        <end position="101"/>
    </location>
</feature>
<protein>
    <recommendedName>
        <fullName evidence="5">Protein snakeskin</fullName>
    </recommendedName>
</protein>
<accession>A0A6A4WL70</accession>
<gene>
    <name evidence="3" type="ORF">FJT64_025301</name>
</gene>
<dbReference type="Proteomes" id="UP000440578">
    <property type="component" value="Unassembled WGS sequence"/>
</dbReference>
<evidence type="ECO:0000256" key="2">
    <source>
        <dbReference type="SAM" id="Phobius"/>
    </source>
</evidence>
<dbReference type="EMBL" id="VIIS01001041">
    <property type="protein sequence ID" value="KAF0302621.1"/>
    <property type="molecule type" value="Genomic_DNA"/>
</dbReference>
<name>A0A6A4WL70_AMPAM</name>
<keyword evidence="2" id="KW-0812">Transmembrane</keyword>
<keyword evidence="2" id="KW-1133">Transmembrane helix</keyword>
<evidence type="ECO:0000313" key="4">
    <source>
        <dbReference type="Proteomes" id="UP000440578"/>
    </source>
</evidence>
<evidence type="ECO:0000313" key="3">
    <source>
        <dbReference type="EMBL" id="KAF0302621.1"/>
    </source>
</evidence>
<keyword evidence="4" id="KW-1185">Reference proteome</keyword>
<dbReference type="GO" id="GO:0019991">
    <property type="term" value="P:septate junction assembly"/>
    <property type="evidence" value="ECO:0007669"/>
    <property type="project" value="InterPro"/>
</dbReference>
<dbReference type="PANTHER" id="PTHR36692">
    <property type="entry name" value="PROTEIN SNAKESKIN"/>
    <property type="match status" value="1"/>
</dbReference>
<organism evidence="3 4">
    <name type="scientific">Amphibalanus amphitrite</name>
    <name type="common">Striped barnacle</name>
    <name type="synonym">Balanus amphitrite</name>
    <dbReference type="NCBI Taxonomy" id="1232801"/>
    <lineage>
        <taxon>Eukaryota</taxon>
        <taxon>Metazoa</taxon>
        <taxon>Ecdysozoa</taxon>
        <taxon>Arthropoda</taxon>
        <taxon>Crustacea</taxon>
        <taxon>Multicrustacea</taxon>
        <taxon>Cirripedia</taxon>
        <taxon>Thoracica</taxon>
        <taxon>Thoracicalcarea</taxon>
        <taxon>Balanomorpha</taxon>
        <taxon>Balanoidea</taxon>
        <taxon>Balanidae</taxon>
        <taxon>Amphibalaninae</taxon>
        <taxon>Amphibalanus</taxon>
    </lineage>
</organism>
<dbReference type="InterPro" id="IPR038976">
    <property type="entry name" value="Ssk"/>
</dbReference>
<dbReference type="PANTHER" id="PTHR36692:SF3">
    <property type="entry name" value="PROTEIN SNAKESKIN"/>
    <property type="match status" value="1"/>
</dbReference>
<evidence type="ECO:0008006" key="5">
    <source>
        <dbReference type="Google" id="ProtNLM"/>
    </source>
</evidence>
<dbReference type="AlphaFoldDB" id="A0A6A4WL70"/>
<reference evidence="3 4" key="1">
    <citation type="submission" date="2019-07" db="EMBL/GenBank/DDBJ databases">
        <title>Draft genome assembly of a fouling barnacle, Amphibalanus amphitrite (Darwin, 1854): The first reference genome for Thecostraca.</title>
        <authorList>
            <person name="Kim W."/>
        </authorList>
    </citation>
    <scope>NUCLEOTIDE SEQUENCE [LARGE SCALE GENOMIC DNA]</scope>
    <source>
        <strain evidence="3">SNU_AA5</strain>
        <tissue evidence="3">Soma without cirri and trophi</tissue>
    </source>
</reference>
<comment type="caution">
    <text evidence="3">The sequence shown here is derived from an EMBL/GenBank/DDBJ whole genome shotgun (WGS) entry which is preliminary data.</text>
</comment>
<proteinExistence type="predicted"/>
<feature type="transmembrane region" description="Helical" evidence="2">
    <location>
        <begin position="121"/>
        <end position="143"/>
    </location>
</feature>
<feature type="region of interest" description="Disordered" evidence="1">
    <location>
        <begin position="1"/>
        <end position="58"/>
    </location>
</feature>
<dbReference type="GO" id="GO:0005886">
    <property type="term" value="C:plasma membrane"/>
    <property type="evidence" value="ECO:0007669"/>
    <property type="project" value="TreeGrafter"/>
</dbReference>
<evidence type="ECO:0000256" key="1">
    <source>
        <dbReference type="SAM" id="MobiDB-lite"/>
    </source>
</evidence>
<keyword evidence="2" id="KW-0472">Membrane</keyword>